<dbReference type="InterPro" id="IPR000639">
    <property type="entry name" value="Epox_hydrolase-like"/>
</dbReference>
<gene>
    <name evidence="4" type="ORF">GGQ55_004496</name>
</gene>
<feature type="domain" description="AB hydrolase-1" evidence="3">
    <location>
        <begin position="65"/>
        <end position="310"/>
    </location>
</feature>
<comment type="caution">
    <text evidence="4">The sequence shown here is derived from an EMBL/GenBank/DDBJ whole genome shotgun (WGS) entry which is preliminary data.</text>
</comment>
<dbReference type="InterPro" id="IPR000073">
    <property type="entry name" value="AB_hydrolase_1"/>
</dbReference>
<keyword evidence="5" id="KW-1185">Reference proteome</keyword>
<name>A0A853CPT8_9ACTN</name>
<dbReference type="SUPFAM" id="SSF53474">
    <property type="entry name" value="alpha/beta-Hydrolases"/>
    <property type="match status" value="1"/>
</dbReference>
<evidence type="ECO:0000313" key="5">
    <source>
        <dbReference type="Proteomes" id="UP000541969"/>
    </source>
</evidence>
<evidence type="ECO:0000313" key="4">
    <source>
        <dbReference type="EMBL" id="NYJ08218.1"/>
    </source>
</evidence>
<dbReference type="GO" id="GO:0016787">
    <property type="term" value="F:hydrolase activity"/>
    <property type="evidence" value="ECO:0007669"/>
    <property type="project" value="UniProtKB-KW"/>
</dbReference>
<protein>
    <submittedName>
        <fullName evidence="4">Pimeloyl-ACP methyl ester carboxylesterase</fullName>
    </submittedName>
</protein>
<dbReference type="EMBL" id="JACBZT010000001">
    <property type="protein sequence ID" value="NYJ08218.1"/>
    <property type="molecule type" value="Genomic_DNA"/>
</dbReference>
<dbReference type="Gene3D" id="3.40.50.1820">
    <property type="entry name" value="alpha/beta hydrolase"/>
    <property type="match status" value="1"/>
</dbReference>
<accession>A0A853CPT8</accession>
<reference evidence="4 5" key="1">
    <citation type="submission" date="2020-07" db="EMBL/GenBank/DDBJ databases">
        <title>Sequencing the genomes of 1000 actinobacteria strains.</title>
        <authorList>
            <person name="Klenk H.-P."/>
        </authorList>
    </citation>
    <scope>NUCLEOTIDE SEQUENCE [LARGE SCALE GENOMIC DNA]</scope>
    <source>
        <strain evidence="4 5">DSM 104001</strain>
    </source>
</reference>
<feature type="compositionally biased region" description="Low complexity" evidence="2">
    <location>
        <begin position="1"/>
        <end position="23"/>
    </location>
</feature>
<organism evidence="4 5">
    <name type="scientific">Petropleomorpha daqingensis</name>
    <dbReference type="NCBI Taxonomy" id="2026353"/>
    <lineage>
        <taxon>Bacteria</taxon>
        <taxon>Bacillati</taxon>
        <taxon>Actinomycetota</taxon>
        <taxon>Actinomycetes</taxon>
        <taxon>Geodermatophilales</taxon>
        <taxon>Geodermatophilaceae</taxon>
        <taxon>Petropleomorpha</taxon>
    </lineage>
</organism>
<sequence>MSSSPTAPQSTDPTTTTVPTPRDGSTDTVVPAASFGDGLPADLREGYADIGDGLRLHYVEAGEGPLVLLLHGFPEFWYAWRAQIAPLAAAGFRVVAPDTRGYNLSSRPQDVDAYATVVLADDVRKLITERGAESAIVVGHDWGGTLAWTLAMDYPEVVDKLAILNAAHPRKLSQGLHHPGQLRRSWYFFFFDLPDLPETVVQANDWHFFRHFLRDARPPLTPERTQRYIDAWAQPGAATGMINYYRSSVRTPPKQAEAAIRPIEAPTMVIWGQADSYLNPDLAEPEHDDVPHLHRVERLEGASHWVHHDEAERVNRLLIDFFTPV</sequence>
<dbReference type="Proteomes" id="UP000541969">
    <property type="component" value="Unassembled WGS sequence"/>
</dbReference>
<feature type="region of interest" description="Disordered" evidence="2">
    <location>
        <begin position="1"/>
        <end position="29"/>
    </location>
</feature>
<evidence type="ECO:0000259" key="3">
    <source>
        <dbReference type="Pfam" id="PF00561"/>
    </source>
</evidence>
<dbReference type="RefSeq" id="WP_179720628.1">
    <property type="nucleotide sequence ID" value="NZ_JACBZT010000001.1"/>
</dbReference>
<dbReference type="PANTHER" id="PTHR43329">
    <property type="entry name" value="EPOXIDE HYDROLASE"/>
    <property type="match status" value="1"/>
</dbReference>
<dbReference type="InterPro" id="IPR029058">
    <property type="entry name" value="AB_hydrolase_fold"/>
</dbReference>
<proteinExistence type="predicted"/>
<dbReference type="AlphaFoldDB" id="A0A853CPT8"/>
<dbReference type="PRINTS" id="PR00111">
    <property type="entry name" value="ABHYDROLASE"/>
</dbReference>
<evidence type="ECO:0000256" key="1">
    <source>
        <dbReference type="ARBA" id="ARBA00022801"/>
    </source>
</evidence>
<evidence type="ECO:0000256" key="2">
    <source>
        <dbReference type="SAM" id="MobiDB-lite"/>
    </source>
</evidence>
<dbReference type="Pfam" id="PF00561">
    <property type="entry name" value="Abhydrolase_1"/>
    <property type="match status" value="1"/>
</dbReference>
<keyword evidence="1" id="KW-0378">Hydrolase</keyword>
<dbReference type="PRINTS" id="PR00412">
    <property type="entry name" value="EPOXHYDRLASE"/>
</dbReference>